<accession>A0AAE3KB24</accession>
<sequence>MRGLLWQWLLLGLVLASAPAGASGKDACEVYAAYAEAVAMASEEQRESVGIASMLALEGLPQVRELEDAHGAALRLLAEAGVTYGEERMRLSPDLSADTVREDAFASCQALRDQARARTAAAARRCAAAAALRSQGIDAGVVAGMDAGSLTASVREVLEAAAPEGLPTGHWLERIGNADVPLVAGLMRNEGALGRGLSGCMEASQ</sequence>
<evidence type="ECO:0000256" key="1">
    <source>
        <dbReference type="SAM" id="SignalP"/>
    </source>
</evidence>
<evidence type="ECO:0000313" key="3">
    <source>
        <dbReference type="Proteomes" id="UP001205843"/>
    </source>
</evidence>
<keyword evidence="3" id="KW-1185">Reference proteome</keyword>
<gene>
    <name evidence="2" type="ORF">J2T57_001386</name>
</gene>
<dbReference type="AlphaFoldDB" id="A0AAE3KB24"/>
<dbReference type="Proteomes" id="UP001205843">
    <property type="component" value="Unassembled WGS sequence"/>
</dbReference>
<proteinExistence type="predicted"/>
<name>A0AAE3KB24_9GAMM</name>
<reference evidence="2" key="1">
    <citation type="submission" date="2022-03" db="EMBL/GenBank/DDBJ databases">
        <title>Genomic Encyclopedia of Type Strains, Phase III (KMG-III): the genomes of soil and plant-associated and newly described type strains.</title>
        <authorList>
            <person name="Whitman W."/>
        </authorList>
    </citation>
    <scope>NUCLEOTIDE SEQUENCE</scope>
    <source>
        <strain evidence="2">ANL 6-2</strain>
    </source>
</reference>
<dbReference type="EMBL" id="JALJXV010000003">
    <property type="protein sequence ID" value="MCP1674284.1"/>
    <property type="molecule type" value="Genomic_DNA"/>
</dbReference>
<protein>
    <recommendedName>
        <fullName evidence="4">DUF4439 domain-containing protein</fullName>
    </recommendedName>
</protein>
<feature type="signal peptide" evidence="1">
    <location>
        <begin position="1"/>
        <end position="22"/>
    </location>
</feature>
<evidence type="ECO:0008006" key="4">
    <source>
        <dbReference type="Google" id="ProtNLM"/>
    </source>
</evidence>
<dbReference type="RefSeq" id="WP_253476176.1">
    <property type="nucleotide sequence ID" value="NZ_JALJXV010000003.1"/>
</dbReference>
<organism evidence="2 3">
    <name type="scientific">Natronocella acetinitrilica</name>
    <dbReference type="NCBI Taxonomy" id="414046"/>
    <lineage>
        <taxon>Bacteria</taxon>
        <taxon>Pseudomonadati</taxon>
        <taxon>Pseudomonadota</taxon>
        <taxon>Gammaproteobacteria</taxon>
        <taxon>Chromatiales</taxon>
        <taxon>Ectothiorhodospiraceae</taxon>
        <taxon>Natronocella</taxon>
    </lineage>
</organism>
<evidence type="ECO:0000313" key="2">
    <source>
        <dbReference type="EMBL" id="MCP1674284.1"/>
    </source>
</evidence>
<keyword evidence="1" id="KW-0732">Signal</keyword>
<feature type="chain" id="PRO_5042035019" description="DUF4439 domain-containing protein" evidence="1">
    <location>
        <begin position="23"/>
        <end position="205"/>
    </location>
</feature>
<comment type="caution">
    <text evidence="2">The sequence shown here is derived from an EMBL/GenBank/DDBJ whole genome shotgun (WGS) entry which is preliminary data.</text>
</comment>